<accession>A0A8X6KLN8</accession>
<dbReference type="GO" id="GO:0015280">
    <property type="term" value="F:ligand-gated sodium channel activity"/>
    <property type="evidence" value="ECO:0007669"/>
    <property type="project" value="TreeGrafter"/>
</dbReference>
<evidence type="ECO:0000256" key="8">
    <source>
        <dbReference type="ARBA" id="ARBA00023065"/>
    </source>
</evidence>
<keyword evidence="11 12" id="KW-0407">Ion channel</keyword>
<keyword evidence="10 12" id="KW-0739">Sodium transport</keyword>
<keyword evidence="7" id="KW-0915">Sodium</keyword>
<dbReference type="InterPro" id="IPR001873">
    <property type="entry name" value="ENaC"/>
</dbReference>
<evidence type="ECO:0000256" key="3">
    <source>
        <dbReference type="ARBA" id="ARBA00022448"/>
    </source>
</evidence>
<dbReference type="PANTHER" id="PTHR11690">
    <property type="entry name" value="AMILORIDE-SENSITIVE SODIUM CHANNEL-RELATED"/>
    <property type="match status" value="1"/>
</dbReference>
<evidence type="ECO:0000256" key="6">
    <source>
        <dbReference type="ARBA" id="ARBA00022989"/>
    </source>
</evidence>
<evidence type="ECO:0000256" key="5">
    <source>
        <dbReference type="ARBA" id="ARBA00022692"/>
    </source>
</evidence>
<keyword evidence="4 12" id="KW-0894">Sodium channel</keyword>
<dbReference type="Proteomes" id="UP000887013">
    <property type="component" value="Unassembled WGS sequence"/>
</dbReference>
<reference evidence="13" key="1">
    <citation type="submission" date="2020-08" db="EMBL/GenBank/DDBJ databases">
        <title>Multicomponent nature underlies the extraordinary mechanical properties of spider dragline silk.</title>
        <authorList>
            <person name="Kono N."/>
            <person name="Nakamura H."/>
            <person name="Mori M."/>
            <person name="Yoshida Y."/>
            <person name="Ohtoshi R."/>
            <person name="Malay A.D."/>
            <person name="Moran D.A.P."/>
            <person name="Tomita M."/>
            <person name="Numata K."/>
            <person name="Arakawa K."/>
        </authorList>
    </citation>
    <scope>NUCLEOTIDE SEQUENCE</scope>
</reference>
<keyword evidence="8 12" id="KW-0406">Ion transport</keyword>
<evidence type="ECO:0000256" key="7">
    <source>
        <dbReference type="ARBA" id="ARBA00023053"/>
    </source>
</evidence>
<evidence type="ECO:0000256" key="9">
    <source>
        <dbReference type="ARBA" id="ARBA00023136"/>
    </source>
</evidence>
<dbReference type="AlphaFoldDB" id="A0A8X6KLN8"/>
<dbReference type="PANTHER" id="PTHR11690:SF248">
    <property type="entry name" value="PICKPOCKET 17, ISOFORM A"/>
    <property type="match status" value="1"/>
</dbReference>
<dbReference type="GO" id="GO:0005886">
    <property type="term" value="C:plasma membrane"/>
    <property type="evidence" value="ECO:0007669"/>
    <property type="project" value="TreeGrafter"/>
</dbReference>
<evidence type="ECO:0000256" key="10">
    <source>
        <dbReference type="ARBA" id="ARBA00023201"/>
    </source>
</evidence>
<comment type="similarity">
    <text evidence="2 12">Belongs to the amiloride-sensitive sodium channel (TC 1.A.6) family.</text>
</comment>
<comment type="caution">
    <text evidence="13">The sequence shown here is derived from an EMBL/GenBank/DDBJ whole genome shotgun (WGS) entry which is preliminary data.</text>
</comment>
<keyword evidence="5 12" id="KW-0812">Transmembrane</keyword>
<keyword evidence="14" id="KW-1185">Reference proteome</keyword>
<name>A0A8X6KLN8_NEPPI</name>
<keyword evidence="3 12" id="KW-0813">Transport</keyword>
<organism evidence="13 14">
    <name type="scientific">Nephila pilipes</name>
    <name type="common">Giant wood spider</name>
    <name type="synonym">Nephila maculata</name>
    <dbReference type="NCBI Taxonomy" id="299642"/>
    <lineage>
        <taxon>Eukaryota</taxon>
        <taxon>Metazoa</taxon>
        <taxon>Ecdysozoa</taxon>
        <taxon>Arthropoda</taxon>
        <taxon>Chelicerata</taxon>
        <taxon>Arachnida</taxon>
        <taxon>Araneae</taxon>
        <taxon>Araneomorphae</taxon>
        <taxon>Entelegynae</taxon>
        <taxon>Araneoidea</taxon>
        <taxon>Nephilidae</taxon>
        <taxon>Nephila</taxon>
    </lineage>
</organism>
<dbReference type="PRINTS" id="PR01078">
    <property type="entry name" value="AMINACHANNEL"/>
</dbReference>
<dbReference type="Pfam" id="PF00858">
    <property type="entry name" value="ASC"/>
    <property type="match status" value="2"/>
</dbReference>
<sequence>MEALTVLDVGPNTGLILELKLQSVIYHPSTKALGARVEIHHQNDTPSPEDQGFNASHGTEISISLRQSIMYRLPTPFRDHCIDYERSQGSSASNQKDCVRTCIQTENLAKYNCIDQPLNAMTNLTHCCLTNQTYLYCLDDVLEILWNCGPFCDCPPWTPLLFSERSSLFYCNKANDSERNENKKSMLQYLVEYYEMNEERRLMNGHSPSTLKEKCLFHGRSCPRNRLSYFQNLRYELKLQSFNYHPSTKALGARVVIHIPNETPSPEDQGFNVSPGTEISISLRQSIMYRLPTPFRDHCVDYEKRQGSSVRNQMDCVKICIQKENFAKCNCIDQTLNVMTNLTHCSLTNQKQMCCSDDVLETLWNCGPFCDCPQPCESVSYNEILSRAIWPSKAMLNPLLWFTMLELAIPKPITTSRTKYNHCVASLPSEVPMTVRDIIISPDKTDPYAQFKTKIISLCGERKTQEIR</sequence>
<gene>
    <name evidence="13" type="primary">Asic3</name>
    <name evidence="13" type="ORF">NPIL_446401</name>
</gene>
<evidence type="ECO:0000256" key="12">
    <source>
        <dbReference type="RuleBase" id="RU000679"/>
    </source>
</evidence>
<evidence type="ECO:0000256" key="11">
    <source>
        <dbReference type="ARBA" id="ARBA00023303"/>
    </source>
</evidence>
<evidence type="ECO:0000256" key="2">
    <source>
        <dbReference type="ARBA" id="ARBA00007193"/>
    </source>
</evidence>
<dbReference type="OrthoDB" id="6433010at2759"/>
<proteinExistence type="inferred from homology"/>
<evidence type="ECO:0000313" key="14">
    <source>
        <dbReference type="Proteomes" id="UP000887013"/>
    </source>
</evidence>
<evidence type="ECO:0000256" key="1">
    <source>
        <dbReference type="ARBA" id="ARBA00004141"/>
    </source>
</evidence>
<keyword evidence="6" id="KW-1133">Transmembrane helix</keyword>
<evidence type="ECO:0000313" key="13">
    <source>
        <dbReference type="EMBL" id="GFS58133.1"/>
    </source>
</evidence>
<evidence type="ECO:0000256" key="4">
    <source>
        <dbReference type="ARBA" id="ARBA00022461"/>
    </source>
</evidence>
<protein>
    <submittedName>
        <fullName evidence="13">Acid-sensing ion channel 3</fullName>
    </submittedName>
</protein>
<dbReference type="EMBL" id="BMAW01093010">
    <property type="protein sequence ID" value="GFS58133.1"/>
    <property type="molecule type" value="Genomic_DNA"/>
</dbReference>
<dbReference type="Gene3D" id="2.60.470.10">
    <property type="entry name" value="Acid-sensing ion channels like domains"/>
    <property type="match status" value="2"/>
</dbReference>
<comment type="subcellular location">
    <subcellularLocation>
        <location evidence="1">Membrane</location>
        <topology evidence="1">Multi-pass membrane protein</topology>
    </subcellularLocation>
</comment>
<keyword evidence="9" id="KW-0472">Membrane</keyword>